<gene>
    <name evidence="2" type="ORF">FN846DRAFT_890373</name>
</gene>
<evidence type="ECO:0000313" key="2">
    <source>
        <dbReference type="EMBL" id="KAA8905892.1"/>
    </source>
</evidence>
<feature type="region of interest" description="Disordered" evidence="1">
    <location>
        <begin position="194"/>
        <end position="213"/>
    </location>
</feature>
<protein>
    <submittedName>
        <fullName evidence="2">Uncharacterized protein</fullName>
    </submittedName>
</protein>
<name>A0A5J5EWY6_9PEZI</name>
<keyword evidence="3" id="KW-1185">Reference proteome</keyword>
<comment type="caution">
    <text evidence="2">The sequence shown here is derived from an EMBL/GenBank/DDBJ whole genome shotgun (WGS) entry which is preliminary data.</text>
</comment>
<feature type="compositionally biased region" description="Polar residues" evidence="1">
    <location>
        <begin position="32"/>
        <end position="43"/>
    </location>
</feature>
<dbReference type="AlphaFoldDB" id="A0A5J5EWY6"/>
<organism evidence="2 3">
    <name type="scientific">Sphaerosporella brunnea</name>
    <dbReference type="NCBI Taxonomy" id="1250544"/>
    <lineage>
        <taxon>Eukaryota</taxon>
        <taxon>Fungi</taxon>
        <taxon>Dikarya</taxon>
        <taxon>Ascomycota</taxon>
        <taxon>Pezizomycotina</taxon>
        <taxon>Pezizomycetes</taxon>
        <taxon>Pezizales</taxon>
        <taxon>Pyronemataceae</taxon>
        <taxon>Sphaerosporella</taxon>
    </lineage>
</organism>
<dbReference type="Proteomes" id="UP000326924">
    <property type="component" value="Unassembled WGS sequence"/>
</dbReference>
<sequence>MDVAWGILQCDIARELEGRLLVLRQNNGIRVQNDSRRTPQTKGLQWDRQKKDQSIQDAQRGPAVSVCIASNCNADQPFEIMFCKKTTTGRNHSPFVNEKQLRLKIRMETIDLDRSVMLEAAYNDDGLEVSAFGDEFEFCFDGLDPKPPVGFADRGRVRVRVRVRVRQPEHWYLVPATRKVLHFRRLCHLVLSSESGTGSDWNSSDTSLSNTTA</sequence>
<reference evidence="2 3" key="1">
    <citation type="submission" date="2019-09" db="EMBL/GenBank/DDBJ databases">
        <title>Draft genome of the ectomycorrhizal ascomycete Sphaerosporella brunnea.</title>
        <authorList>
            <consortium name="DOE Joint Genome Institute"/>
            <person name="Benucci G.M."/>
            <person name="Marozzi G."/>
            <person name="Antonielli L."/>
            <person name="Sanchez S."/>
            <person name="Marco P."/>
            <person name="Wang X."/>
            <person name="Falini L.B."/>
            <person name="Barry K."/>
            <person name="Haridas S."/>
            <person name="Lipzen A."/>
            <person name="Labutti K."/>
            <person name="Grigoriev I.V."/>
            <person name="Murat C."/>
            <person name="Martin F."/>
            <person name="Albertini E."/>
            <person name="Donnini D."/>
            <person name="Bonito G."/>
        </authorList>
    </citation>
    <scope>NUCLEOTIDE SEQUENCE [LARGE SCALE GENOMIC DNA]</scope>
    <source>
        <strain evidence="2 3">Sb_GMNB300</strain>
    </source>
</reference>
<feature type="region of interest" description="Disordered" evidence="1">
    <location>
        <begin position="32"/>
        <end position="57"/>
    </location>
</feature>
<dbReference type="InParanoid" id="A0A5J5EWY6"/>
<proteinExistence type="predicted"/>
<evidence type="ECO:0000256" key="1">
    <source>
        <dbReference type="SAM" id="MobiDB-lite"/>
    </source>
</evidence>
<dbReference type="EMBL" id="VXIS01000094">
    <property type="protein sequence ID" value="KAA8905892.1"/>
    <property type="molecule type" value="Genomic_DNA"/>
</dbReference>
<accession>A0A5J5EWY6</accession>
<evidence type="ECO:0000313" key="3">
    <source>
        <dbReference type="Proteomes" id="UP000326924"/>
    </source>
</evidence>
<feature type="compositionally biased region" description="Basic and acidic residues" evidence="1">
    <location>
        <begin position="45"/>
        <end position="54"/>
    </location>
</feature>